<comment type="domain">
    <text evidence="11">Consists of 3 domains; the N-terminus binds the ribosome, the middle domain has PPIase activity, while the C-terminus has intrinsic chaperone activity on its own.</text>
</comment>
<dbReference type="Gene3D" id="1.10.3120.10">
    <property type="entry name" value="Trigger factor, C-terminal domain"/>
    <property type="match status" value="1"/>
</dbReference>
<dbReference type="GO" id="GO:0051301">
    <property type="term" value="P:cell division"/>
    <property type="evidence" value="ECO:0007669"/>
    <property type="project" value="UniProtKB-KW"/>
</dbReference>
<evidence type="ECO:0000256" key="4">
    <source>
        <dbReference type="ARBA" id="ARBA00016902"/>
    </source>
</evidence>
<keyword evidence="9 11" id="KW-0131">Cell cycle</keyword>
<evidence type="ECO:0000256" key="14">
    <source>
        <dbReference type="SAM" id="Coils"/>
    </source>
</evidence>
<evidence type="ECO:0000256" key="1">
    <source>
        <dbReference type="ARBA" id="ARBA00000971"/>
    </source>
</evidence>
<keyword evidence="7 11" id="KW-0143">Chaperone</keyword>
<comment type="function">
    <text evidence="11">Involved in protein export. Acts as a chaperone by maintaining the newly synthesized protein in an open conformation. Functions as a peptidyl-prolyl cis-trans isomerase.</text>
</comment>
<evidence type="ECO:0000256" key="3">
    <source>
        <dbReference type="ARBA" id="ARBA00013194"/>
    </source>
</evidence>
<accession>A0A380MWR9</accession>
<evidence type="ECO:0000256" key="6">
    <source>
        <dbReference type="ARBA" id="ARBA00023110"/>
    </source>
</evidence>
<evidence type="ECO:0000256" key="7">
    <source>
        <dbReference type="ARBA" id="ARBA00023186"/>
    </source>
</evidence>
<dbReference type="Pfam" id="PF05698">
    <property type="entry name" value="Trigger_C"/>
    <property type="match status" value="1"/>
</dbReference>
<dbReference type="Gene3D" id="3.10.50.40">
    <property type="match status" value="1"/>
</dbReference>
<dbReference type="PROSITE" id="PS50059">
    <property type="entry name" value="FKBP_PPIASE"/>
    <property type="match status" value="1"/>
</dbReference>
<dbReference type="InterPro" id="IPR037041">
    <property type="entry name" value="Trigger_fac_C_sf"/>
</dbReference>
<evidence type="ECO:0000256" key="5">
    <source>
        <dbReference type="ARBA" id="ARBA00022618"/>
    </source>
</evidence>
<dbReference type="InterPro" id="IPR001179">
    <property type="entry name" value="PPIase_FKBP_dom"/>
</dbReference>
<dbReference type="InterPro" id="IPR027304">
    <property type="entry name" value="Trigger_fact/SurA_dom_sf"/>
</dbReference>
<dbReference type="OrthoDB" id="9767721at2"/>
<dbReference type="EMBL" id="UHIA01000004">
    <property type="protein sequence ID" value="SUO97050.1"/>
    <property type="molecule type" value="Genomic_DNA"/>
</dbReference>
<evidence type="ECO:0000259" key="15">
    <source>
        <dbReference type="PROSITE" id="PS50059"/>
    </source>
</evidence>
<dbReference type="Proteomes" id="UP000254575">
    <property type="component" value="Unassembled WGS sequence"/>
</dbReference>
<dbReference type="NCBIfam" id="TIGR00115">
    <property type="entry name" value="tig"/>
    <property type="match status" value="1"/>
</dbReference>
<dbReference type="InterPro" id="IPR008881">
    <property type="entry name" value="Trigger_fac_ribosome-bd_bac"/>
</dbReference>
<evidence type="ECO:0000256" key="2">
    <source>
        <dbReference type="ARBA" id="ARBA00005464"/>
    </source>
</evidence>
<organism evidence="16 17">
    <name type="scientific">Suttonella indologenes</name>
    <dbReference type="NCBI Taxonomy" id="13276"/>
    <lineage>
        <taxon>Bacteria</taxon>
        <taxon>Pseudomonadati</taxon>
        <taxon>Pseudomonadota</taxon>
        <taxon>Gammaproteobacteria</taxon>
        <taxon>Cardiobacteriales</taxon>
        <taxon>Cardiobacteriaceae</taxon>
        <taxon>Suttonella</taxon>
    </lineage>
</organism>
<dbReference type="InterPro" id="IPR036611">
    <property type="entry name" value="Trigger_fac_ribosome-bd_sf"/>
</dbReference>
<keyword evidence="17" id="KW-1185">Reference proteome</keyword>
<dbReference type="FunFam" id="3.10.50.40:FF:000001">
    <property type="entry name" value="Trigger factor"/>
    <property type="match status" value="1"/>
</dbReference>
<dbReference type="GO" id="GO:0051083">
    <property type="term" value="P:'de novo' cotranslational protein folding"/>
    <property type="evidence" value="ECO:0007669"/>
    <property type="project" value="TreeGrafter"/>
</dbReference>
<dbReference type="EC" id="5.2.1.8" evidence="3 11"/>
<dbReference type="Gene3D" id="3.30.70.1050">
    <property type="entry name" value="Trigger factor ribosome-binding domain"/>
    <property type="match status" value="1"/>
</dbReference>
<protein>
    <recommendedName>
        <fullName evidence="4 11">Trigger factor</fullName>
        <shortName evidence="11">TF</shortName>
        <ecNumber evidence="3 11">5.2.1.8</ecNumber>
    </recommendedName>
    <alternativeName>
        <fullName evidence="10 11">PPIase</fullName>
    </alternativeName>
</protein>
<evidence type="ECO:0000256" key="8">
    <source>
        <dbReference type="ARBA" id="ARBA00023235"/>
    </source>
</evidence>
<dbReference type="HAMAP" id="MF_00303">
    <property type="entry name" value="Trigger_factor_Tig"/>
    <property type="match status" value="1"/>
</dbReference>
<comment type="subcellular location">
    <subcellularLocation>
        <location evidence="11">Cytoplasm</location>
    </subcellularLocation>
    <text evidence="11">About half TF is bound to the ribosome near the polypeptide exit tunnel while the other half is free in the cytoplasm.</text>
</comment>
<evidence type="ECO:0000256" key="11">
    <source>
        <dbReference type="HAMAP-Rule" id="MF_00303"/>
    </source>
</evidence>
<dbReference type="GO" id="GO:0043335">
    <property type="term" value="P:protein unfolding"/>
    <property type="evidence" value="ECO:0007669"/>
    <property type="project" value="TreeGrafter"/>
</dbReference>
<comment type="catalytic activity">
    <reaction evidence="1 11 12">
        <text>[protein]-peptidylproline (omega=180) = [protein]-peptidylproline (omega=0)</text>
        <dbReference type="Rhea" id="RHEA:16237"/>
        <dbReference type="Rhea" id="RHEA-COMP:10747"/>
        <dbReference type="Rhea" id="RHEA-COMP:10748"/>
        <dbReference type="ChEBI" id="CHEBI:83833"/>
        <dbReference type="ChEBI" id="CHEBI:83834"/>
        <dbReference type="EC" id="5.2.1.8"/>
    </reaction>
</comment>
<keyword evidence="11" id="KW-0963">Cytoplasm</keyword>
<dbReference type="InterPro" id="IPR008880">
    <property type="entry name" value="Trigger_fac_C"/>
</dbReference>
<dbReference type="SUPFAM" id="SSF102735">
    <property type="entry name" value="Trigger factor ribosome-binding domain"/>
    <property type="match status" value="1"/>
</dbReference>
<dbReference type="SUPFAM" id="SSF54534">
    <property type="entry name" value="FKBP-like"/>
    <property type="match status" value="1"/>
</dbReference>
<dbReference type="AlphaFoldDB" id="A0A380MWR9"/>
<sequence>MQSSVEKLEGLAHKFTIEVPAEQIDRATTERLKAIRGRVRVDGFRPGKVPPQIMKQRYGDSARRDVLGDEIDTAFREAVSQTDLQPVAPPQINLISGVKEGEALKFEAVIEVMPEVEVKGLDNLSVTLPKSEINDKDIEEMVQTLRRQQATFSENAEKTSAENDRVTVDFVGRINGEAFEDGSGEGIAVLIGSGQMLPDFEDGLKGMTLNQEKTFDVRFPDNYPSEDLAGKTAQFTATVKKIEEMHLPELDEGFIKRFGIEAGDEAAFKKAIRENMERELENALRRIRRERMFDALLEHNGDQIVPHASLDQEMHRMGEEIQLSKQIPDAEQRHQLLHQLFEPQAKRRLQLGFLLGKLFDERNIELDQSRVEARLDSIASTYEDPSEVKNWYKNDQQARMALESSILEEQLIDQLYEKATQSFEDKTFQEVMAINSQIRN</sequence>
<dbReference type="GO" id="GO:0005737">
    <property type="term" value="C:cytoplasm"/>
    <property type="evidence" value="ECO:0007669"/>
    <property type="project" value="UniProtKB-SubCell"/>
</dbReference>
<dbReference type="SUPFAM" id="SSF109998">
    <property type="entry name" value="Triger factor/SurA peptide-binding domain-like"/>
    <property type="match status" value="1"/>
</dbReference>
<keyword evidence="8 11" id="KW-0413">Isomerase</keyword>
<dbReference type="PIRSF" id="PIRSF003095">
    <property type="entry name" value="Trigger_factor"/>
    <property type="match status" value="1"/>
</dbReference>
<feature type="coiled-coil region" evidence="14">
    <location>
        <begin position="266"/>
        <end position="293"/>
    </location>
</feature>
<keyword evidence="14" id="KW-0175">Coiled coil</keyword>
<dbReference type="GO" id="GO:0003755">
    <property type="term" value="F:peptidyl-prolyl cis-trans isomerase activity"/>
    <property type="evidence" value="ECO:0007669"/>
    <property type="project" value="UniProtKB-UniRule"/>
</dbReference>
<comment type="similarity">
    <text evidence="2 11 13">Belongs to the FKBP-type PPIase family. Tig subfamily.</text>
</comment>
<dbReference type="PANTHER" id="PTHR30560">
    <property type="entry name" value="TRIGGER FACTOR CHAPERONE AND PEPTIDYL-PROLYL CIS/TRANS ISOMERASE"/>
    <property type="match status" value="1"/>
</dbReference>
<dbReference type="Pfam" id="PF00254">
    <property type="entry name" value="FKBP_C"/>
    <property type="match status" value="1"/>
</dbReference>
<dbReference type="RefSeq" id="WP_115218539.1">
    <property type="nucleotide sequence ID" value="NZ_UHIA01000004.1"/>
</dbReference>
<evidence type="ECO:0000256" key="9">
    <source>
        <dbReference type="ARBA" id="ARBA00023306"/>
    </source>
</evidence>
<keyword evidence="5 11" id="KW-0132">Cell division</keyword>
<evidence type="ECO:0000256" key="12">
    <source>
        <dbReference type="PROSITE-ProRule" id="PRU00277"/>
    </source>
</evidence>
<dbReference type="GO" id="GO:0015031">
    <property type="term" value="P:protein transport"/>
    <property type="evidence" value="ECO:0007669"/>
    <property type="project" value="UniProtKB-UniRule"/>
</dbReference>
<keyword evidence="6 11" id="KW-0697">Rotamase</keyword>
<feature type="domain" description="PPIase FKBP-type" evidence="15">
    <location>
        <begin position="163"/>
        <end position="248"/>
    </location>
</feature>
<evidence type="ECO:0000313" key="17">
    <source>
        <dbReference type="Proteomes" id="UP000254575"/>
    </source>
</evidence>
<evidence type="ECO:0000313" key="16">
    <source>
        <dbReference type="EMBL" id="SUO97050.1"/>
    </source>
</evidence>
<proteinExistence type="inferred from homology"/>
<gene>
    <name evidence="11 16" type="primary">tig</name>
    <name evidence="16" type="ORF">NCTC10717_01347</name>
</gene>
<dbReference type="Pfam" id="PF05697">
    <property type="entry name" value="Trigger_N"/>
    <property type="match status" value="1"/>
</dbReference>
<evidence type="ECO:0000256" key="13">
    <source>
        <dbReference type="RuleBase" id="RU003914"/>
    </source>
</evidence>
<reference evidence="16 17" key="1">
    <citation type="submission" date="2018-06" db="EMBL/GenBank/DDBJ databases">
        <authorList>
            <consortium name="Pathogen Informatics"/>
            <person name="Doyle S."/>
        </authorList>
    </citation>
    <scope>NUCLEOTIDE SEQUENCE [LARGE SCALE GENOMIC DNA]</scope>
    <source>
        <strain evidence="16 17">NCTC10717</strain>
    </source>
</reference>
<dbReference type="GO" id="GO:0043022">
    <property type="term" value="F:ribosome binding"/>
    <property type="evidence" value="ECO:0007669"/>
    <property type="project" value="TreeGrafter"/>
</dbReference>
<dbReference type="GO" id="GO:0044183">
    <property type="term" value="F:protein folding chaperone"/>
    <property type="evidence" value="ECO:0007669"/>
    <property type="project" value="TreeGrafter"/>
</dbReference>
<dbReference type="InterPro" id="IPR046357">
    <property type="entry name" value="PPIase_dom_sf"/>
</dbReference>
<dbReference type="PANTHER" id="PTHR30560:SF3">
    <property type="entry name" value="TRIGGER FACTOR-LIKE PROTEIN TIG, CHLOROPLASTIC"/>
    <property type="match status" value="1"/>
</dbReference>
<evidence type="ECO:0000256" key="10">
    <source>
        <dbReference type="ARBA" id="ARBA00029986"/>
    </source>
</evidence>
<dbReference type="InterPro" id="IPR005215">
    <property type="entry name" value="Trig_fac"/>
</dbReference>
<name>A0A380MWR9_9GAMM</name>